<evidence type="ECO:0000256" key="6">
    <source>
        <dbReference type="SAM" id="Phobius"/>
    </source>
</evidence>
<protein>
    <submittedName>
        <fullName evidence="8">GtrA family protein</fullName>
    </submittedName>
</protein>
<keyword evidence="4 6" id="KW-1133">Transmembrane helix</keyword>
<dbReference type="InterPro" id="IPR051401">
    <property type="entry name" value="GtrA_CellWall_Glycosyl"/>
</dbReference>
<gene>
    <name evidence="8" type="ORF">GCM10022381_16710</name>
</gene>
<comment type="subcellular location">
    <subcellularLocation>
        <location evidence="1">Membrane</location>
        <topology evidence="1">Multi-pass membrane protein</topology>
    </subcellularLocation>
</comment>
<feature type="domain" description="GtrA/DPMS transmembrane" evidence="7">
    <location>
        <begin position="20"/>
        <end position="147"/>
    </location>
</feature>
<dbReference type="PANTHER" id="PTHR38459:SF1">
    <property type="entry name" value="PROPHAGE BACTOPRENOL-LINKED GLUCOSE TRANSLOCASE HOMOLOG"/>
    <property type="match status" value="1"/>
</dbReference>
<comment type="similarity">
    <text evidence="2">Belongs to the GtrA family.</text>
</comment>
<keyword evidence="5 6" id="KW-0472">Membrane</keyword>
<feature type="transmembrane region" description="Helical" evidence="6">
    <location>
        <begin position="92"/>
        <end position="112"/>
    </location>
</feature>
<organism evidence="8 9">
    <name type="scientific">Leifsonia kafniensis</name>
    <dbReference type="NCBI Taxonomy" id="475957"/>
    <lineage>
        <taxon>Bacteria</taxon>
        <taxon>Bacillati</taxon>
        <taxon>Actinomycetota</taxon>
        <taxon>Actinomycetes</taxon>
        <taxon>Micrococcales</taxon>
        <taxon>Microbacteriaceae</taxon>
        <taxon>Leifsonia</taxon>
    </lineage>
</organism>
<evidence type="ECO:0000256" key="4">
    <source>
        <dbReference type="ARBA" id="ARBA00022989"/>
    </source>
</evidence>
<evidence type="ECO:0000256" key="1">
    <source>
        <dbReference type="ARBA" id="ARBA00004141"/>
    </source>
</evidence>
<dbReference type="InterPro" id="IPR007267">
    <property type="entry name" value="GtrA_DPMS_TM"/>
</dbReference>
<keyword evidence="3 6" id="KW-0812">Transmembrane</keyword>
<comment type="caution">
    <text evidence="8">The sequence shown here is derived from an EMBL/GenBank/DDBJ whole genome shotgun (WGS) entry which is preliminary data.</text>
</comment>
<evidence type="ECO:0000256" key="5">
    <source>
        <dbReference type="ARBA" id="ARBA00023136"/>
    </source>
</evidence>
<dbReference type="EMBL" id="BAABCN010000003">
    <property type="protein sequence ID" value="GAA3874615.1"/>
    <property type="molecule type" value="Genomic_DNA"/>
</dbReference>
<dbReference type="RefSeq" id="WP_345064767.1">
    <property type="nucleotide sequence ID" value="NZ_BAABCN010000003.1"/>
</dbReference>
<sequence>MSSLSWNRSRFLALGVQIGKFGAVGLVGFAVDITVFNLLRTTIFDPSNVHAGPMYAKIVSTVLAILVNWLGNRYWTFSKNRQSQTLREGIEFFAVSIVGMGIGLACLWISHYALGFTSLLADNISSNVIGLALGAIFRFALYRYWVFAPGRSGAQQVRETAGLPG</sequence>
<reference evidence="9" key="1">
    <citation type="journal article" date="2019" name="Int. J. Syst. Evol. Microbiol.">
        <title>The Global Catalogue of Microorganisms (GCM) 10K type strain sequencing project: providing services to taxonomists for standard genome sequencing and annotation.</title>
        <authorList>
            <consortium name="The Broad Institute Genomics Platform"/>
            <consortium name="The Broad Institute Genome Sequencing Center for Infectious Disease"/>
            <person name="Wu L."/>
            <person name="Ma J."/>
        </authorList>
    </citation>
    <scope>NUCLEOTIDE SEQUENCE [LARGE SCALE GENOMIC DNA]</scope>
    <source>
        <strain evidence="9">JCM 17021</strain>
    </source>
</reference>
<evidence type="ECO:0000256" key="2">
    <source>
        <dbReference type="ARBA" id="ARBA00009399"/>
    </source>
</evidence>
<name>A0ABP7KEU9_9MICO</name>
<dbReference type="Proteomes" id="UP001501803">
    <property type="component" value="Unassembled WGS sequence"/>
</dbReference>
<feature type="transmembrane region" description="Helical" evidence="6">
    <location>
        <begin position="54"/>
        <end position="71"/>
    </location>
</feature>
<feature type="transmembrane region" description="Helical" evidence="6">
    <location>
        <begin position="21"/>
        <end position="39"/>
    </location>
</feature>
<proteinExistence type="inferred from homology"/>
<evidence type="ECO:0000256" key="3">
    <source>
        <dbReference type="ARBA" id="ARBA00022692"/>
    </source>
</evidence>
<keyword evidence="9" id="KW-1185">Reference proteome</keyword>
<dbReference type="PANTHER" id="PTHR38459">
    <property type="entry name" value="PROPHAGE BACTOPRENOL-LINKED GLUCOSE TRANSLOCASE HOMOLOG"/>
    <property type="match status" value="1"/>
</dbReference>
<evidence type="ECO:0000313" key="9">
    <source>
        <dbReference type="Proteomes" id="UP001501803"/>
    </source>
</evidence>
<dbReference type="Pfam" id="PF04138">
    <property type="entry name" value="GtrA_DPMS_TM"/>
    <property type="match status" value="1"/>
</dbReference>
<evidence type="ECO:0000259" key="7">
    <source>
        <dbReference type="Pfam" id="PF04138"/>
    </source>
</evidence>
<evidence type="ECO:0000313" key="8">
    <source>
        <dbReference type="EMBL" id="GAA3874615.1"/>
    </source>
</evidence>
<accession>A0ABP7KEU9</accession>
<feature type="transmembrane region" description="Helical" evidence="6">
    <location>
        <begin position="124"/>
        <end position="141"/>
    </location>
</feature>